<evidence type="ECO:0000313" key="2">
    <source>
        <dbReference type="Proteomes" id="UP000001400"/>
    </source>
</evidence>
<dbReference type="OrthoDB" id="101799at2157"/>
<dbReference type="STRING" id="439481.Aboo_0105"/>
<gene>
    <name evidence="1" type="ordered locus">Aboo_0105</name>
</gene>
<keyword evidence="2" id="KW-1185">Reference proteome</keyword>
<name>B5IEP3_ACIB4</name>
<protein>
    <submittedName>
        <fullName evidence="1">Uncharacterized protein</fullName>
    </submittedName>
</protein>
<evidence type="ECO:0000313" key="1">
    <source>
        <dbReference type="EMBL" id="ADD07917.1"/>
    </source>
</evidence>
<dbReference type="KEGG" id="abi:Aboo_0105"/>
<organism evidence="1 2">
    <name type="scientific">Aciduliprofundum boonei (strain DSM 19572 / T469)</name>
    <dbReference type="NCBI Taxonomy" id="439481"/>
    <lineage>
        <taxon>Archaea</taxon>
        <taxon>Methanobacteriati</taxon>
        <taxon>Thermoplasmatota</taxon>
        <taxon>DHVE2 group</taxon>
        <taxon>Candidatus Aciduliprofundum</taxon>
    </lineage>
</organism>
<dbReference type="AlphaFoldDB" id="B5IEP3"/>
<accession>B5IEP3</accession>
<sequence length="127" mass="14718">MSEERKEVDDDEKDIEEFKEVMSTLRDFIPAMIREIVEALYSGQSAEEFGKQVANFYKSLVDAGMSNEQAFTLTQKFMESRDVVGILKKILSEGNWGKWKNENVNPEEIAEQVMKEVNEELKKEKES</sequence>
<dbReference type="eggNOG" id="arCOG04079">
    <property type="taxonomic scope" value="Archaea"/>
</dbReference>
<dbReference type="EMBL" id="CP001941">
    <property type="protein sequence ID" value="ADD07917.1"/>
    <property type="molecule type" value="Genomic_DNA"/>
</dbReference>
<reference evidence="1" key="1">
    <citation type="submission" date="2010-02" db="EMBL/GenBank/DDBJ databases">
        <title>Complete sequence of Aciduliprofundum boonei T469.</title>
        <authorList>
            <consortium name="US DOE Joint Genome Institute"/>
            <person name="Lucas S."/>
            <person name="Copeland A."/>
            <person name="Lapidus A."/>
            <person name="Cheng J.-F."/>
            <person name="Bruce D."/>
            <person name="Goodwin L."/>
            <person name="Pitluck S."/>
            <person name="Saunders E."/>
            <person name="Detter J.C."/>
            <person name="Han C."/>
            <person name="Tapia R."/>
            <person name="Land M."/>
            <person name="Hauser L."/>
            <person name="Kyrpides N."/>
            <person name="Mikhailova N."/>
            <person name="Flores G."/>
            <person name="Reysenbach A.-L."/>
            <person name="Woyke T."/>
        </authorList>
    </citation>
    <scope>NUCLEOTIDE SEQUENCE</scope>
    <source>
        <strain evidence="1">T469</strain>
    </source>
</reference>
<dbReference type="Proteomes" id="UP000001400">
    <property type="component" value="Chromosome"/>
</dbReference>
<dbReference type="RefSeq" id="WP_008085041.1">
    <property type="nucleotide sequence ID" value="NC_013926.1"/>
</dbReference>
<proteinExistence type="predicted"/>
<dbReference type="GeneID" id="8827041"/>
<dbReference type="HOGENOM" id="CLU_2091168_0_0_2"/>